<gene>
    <name evidence="1" type="ORF">ACHAWO_003939</name>
</gene>
<reference evidence="1 2" key="1">
    <citation type="submission" date="2024-10" db="EMBL/GenBank/DDBJ databases">
        <title>Updated reference genomes for cyclostephanoid diatoms.</title>
        <authorList>
            <person name="Roberts W.R."/>
            <person name="Alverson A.J."/>
        </authorList>
    </citation>
    <scope>NUCLEOTIDE SEQUENCE [LARGE SCALE GENOMIC DNA]</scope>
    <source>
        <strain evidence="1 2">AJA010-31</strain>
    </source>
</reference>
<keyword evidence="2" id="KW-1185">Reference proteome</keyword>
<proteinExistence type="predicted"/>
<organism evidence="1 2">
    <name type="scientific">Cyclotella atomus</name>
    <dbReference type="NCBI Taxonomy" id="382360"/>
    <lineage>
        <taxon>Eukaryota</taxon>
        <taxon>Sar</taxon>
        <taxon>Stramenopiles</taxon>
        <taxon>Ochrophyta</taxon>
        <taxon>Bacillariophyta</taxon>
        <taxon>Coscinodiscophyceae</taxon>
        <taxon>Thalassiosirophycidae</taxon>
        <taxon>Stephanodiscales</taxon>
        <taxon>Stephanodiscaceae</taxon>
        <taxon>Cyclotella</taxon>
    </lineage>
</organism>
<evidence type="ECO:0000313" key="2">
    <source>
        <dbReference type="Proteomes" id="UP001530400"/>
    </source>
</evidence>
<dbReference type="AlphaFoldDB" id="A0ABD3MTH6"/>
<dbReference type="Proteomes" id="UP001530400">
    <property type="component" value="Unassembled WGS sequence"/>
</dbReference>
<protein>
    <submittedName>
        <fullName evidence="1">Uncharacterized protein</fullName>
    </submittedName>
</protein>
<accession>A0ABD3MTH6</accession>
<sequence>MVNILHYLHHRHTRGPLLTNTTHSPSTTHLPSTLLKLQIKMEVLKFTPSQTQQFPFPIGCPVWFFPFEQEDNEDGGYSIMQGVISSVSLDLAKSKMMYDVSHREKVIGHALEETELAYAFQCPVIVQQSEDEKDGEAYDAVVLQARRVEGSMIYTVMHGVGGGYNSYKVGITGDRVKYRLDKVAADSAVDEKAPAVADQKSAPAVLHAVEQAEPPVPEVSYASAAASFDCDSKVTHDSKTHETSQVLQGAARGFNNLEPSPGLSMESPTETHTAKRAKLSDGNVEKKHPSFEIVLPTWLQKDKEMKDRLYAHLYGPKDDPHYKRMREESNCNMLVHRNSDTTKRLSIEITHLKNAPASKEFILARKFIEEIMLKFQLPGLPPISEDGSRGRLIYEIANSCAGAHRPKGSESYAVTQQRHPFVDRGTVCISLVELPSVIVSGSKFHGLFLNRDYIYNNIRNKTDCSMYLCGDEFNMSTKYGDPYVLIVGKLQDWRRVDEAVRMVRDEIRKH</sequence>
<comment type="caution">
    <text evidence="1">The sequence shown here is derived from an EMBL/GenBank/DDBJ whole genome shotgun (WGS) entry which is preliminary data.</text>
</comment>
<name>A0ABD3MTH6_9STRA</name>
<evidence type="ECO:0000313" key="1">
    <source>
        <dbReference type="EMBL" id="KAL3767255.1"/>
    </source>
</evidence>
<dbReference type="EMBL" id="JALLPJ020001371">
    <property type="protein sequence ID" value="KAL3767255.1"/>
    <property type="molecule type" value="Genomic_DNA"/>
</dbReference>